<protein>
    <recommendedName>
        <fullName evidence="4">PPPDE domain-containing protein</fullName>
    </recommendedName>
</protein>
<dbReference type="OrthoDB" id="412286at2759"/>
<organism evidence="5 6">
    <name type="scientific">Reticulomyxa filosa</name>
    <dbReference type="NCBI Taxonomy" id="46433"/>
    <lineage>
        <taxon>Eukaryota</taxon>
        <taxon>Sar</taxon>
        <taxon>Rhizaria</taxon>
        <taxon>Retaria</taxon>
        <taxon>Foraminifera</taxon>
        <taxon>Monothalamids</taxon>
        <taxon>Reticulomyxidae</taxon>
        <taxon>Reticulomyxa</taxon>
    </lineage>
</organism>
<proteinExistence type="inferred from homology"/>
<dbReference type="AlphaFoldDB" id="X6P4T8"/>
<dbReference type="SMART" id="SM01179">
    <property type="entry name" value="DUF862"/>
    <property type="match status" value="1"/>
</dbReference>
<dbReference type="Pfam" id="PF05903">
    <property type="entry name" value="Peptidase_C97"/>
    <property type="match status" value="1"/>
</dbReference>
<dbReference type="PANTHER" id="PTHR12378">
    <property type="entry name" value="DESUMOYLATING ISOPEPTIDASE"/>
    <property type="match status" value="1"/>
</dbReference>
<dbReference type="InterPro" id="IPR042266">
    <property type="entry name" value="PPPDE_sf"/>
</dbReference>
<dbReference type="GO" id="GO:0006508">
    <property type="term" value="P:proteolysis"/>
    <property type="evidence" value="ECO:0007669"/>
    <property type="project" value="UniProtKB-KW"/>
</dbReference>
<dbReference type="OMA" id="NTECFAQ"/>
<dbReference type="PROSITE" id="PS51858">
    <property type="entry name" value="PPPDE"/>
    <property type="match status" value="1"/>
</dbReference>
<evidence type="ECO:0000256" key="2">
    <source>
        <dbReference type="ARBA" id="ARBA00022670"/>
    </source>
</evidence>
<dbReference type="Gene3D" id="3.90.1720.30">
    <property type="entry name" value="PPPDE domains"/>
    <property type="match status" value="1"/>
</dbReference>
<comment type="similarity">
    <text evidence="1">Belongs to the DeSI family.</text>
</comment>
<comment type="caution">
    <text evidence="5">The sequence shown here is derived from an EMBL/GenBank/DDBJ whole genome shotgun (WGS) entry which is preliminary data.</text>
</comment>
<dbReference type="EMBL" id="ASPP01003307">
    <property type="protein sequence ID" value="ETO33555.1"/>
    <property type="molecule type" value="Genomic_DNA"/>
</dbReference>
<evidence type="ECO:0000256" key="3">
    <source>
        <dbReference type="ARBA" id="ARBA00022801"/>
    </source>
</evidence>
<dbReference type="InterPro" id="IPR008580">
    <property type="entry name" value="PPPDE_dom"/>
</dbReference>
<keyword evidence="3" id="KW-0378">Hydrolase</keyword>
<feature type="domain" description="PPPDE" evidence="4">
    <location>
        <begin position="45"/>
        <end position="179"/>
    </location>
</feature>
<reference evidence="5 6" key="1">
    <citation type="journal article" date="2013" name="Curr. Biol.">
        <title>The Genome of the Foraminiferan Reticulomyxa filosa.</title>
        <authorList>
            <person name="Glockner G."/>
            <person name="Hulsmann N."/>
            <person name="Schleicher M."/>
            <person name="Noegel A.A."/>
            <person name="Eichinger L."/>
            <person name="Gallinger C."/>
            <person name="Pawlowski J."/>
            <person name="Sierra R."/>
            <person name="Euteneuer U."/>
            <person name="Pillet L."/>
            <person name="Moustafa A."/>
            <person name="Platzer M."/>
            <person name="Groth M."/>
            <person name="Szafranski K."/>
            <person name="Schliwa M."/>
        </authorList>
    </citation>
    <scope>NUCLEOTIDE SEQUENCE [LARGE SCALE GENOMIC DNA]</scope>
</reference>
<evidence type="ECO:0000256" key="1">
    <source>
        <dbReference type="ARBA" id="ARBA00008140"/>
    </source>
</evidence>
<keyword evidence="2" id="KW-0645">Protease</keyword>
<dbReference type="Proteomes" id="UP000023152">
    <property type="component" value="Unassembled WGS sequence"/>
</dbReference>
<name>X6P4T8_RETFI</name>
<sequence>MQERLAILPTTFSFHSFFFKKSLSYPYLFIQQRKGKKTESSKGKNQVQLAVSLLGGVGPMAAYHTSVVINNTECFAQKKQLDTKCIRTSDFFDGSGVMSSTDFASHQNKQQFQIIDIGYTNKTPTQMLSALRGHFESGTYDLLRKNCNSFSDCALWFLCKQRLNKQFNSMEKLGTQMMSTMMQNSEYKPNPKADNFDKEKVIESLDTKSVFKKTDGLSLGGTNAQDVNEMRNKRLEMLEKRMNQ</sequence>
<evidence type="ECO:0000259" key="4">
    <source>
        <dbReference type="PROSITE" id="PS51858"/>
    </source>
</evidence>
<keyword evidence="6" id="KW-1185">Reference proteome</keyword>
<dbReference type="PANTHER" id="PTHR12378:SF7">
    <property type="entry name" value="DESUMOYLATING ISOPEPTIDASE 1"/>
    <property type="match status" value="1"/>
</dbReference>
<gene>
    <name evidence="5" type="ORF">RFI_03547</name>
</gene>
<dbReference type="GO" id="GO:0070646">
    <property type="term" value="P:protein modification by small protein removal"/>
    <property type="evidence" value="ECO:0007669"/>
    <property type="project" value="TreeGrafter"/>
</dbReference>
<accession>X6P4T8</accession>
<dbReference type="GO" id="GO:0008233">
    <property type="term" value="F:peptidase activity"/>
    <property type="evidence" value="ECO:0007669"/>
    <property type="project" value="UniProtKB-KW"/>
</dbReference>
<evidence type="ECO:0000313" key="6">
    <source>
        <dbReference type="Proteomes" id="UP000023152"/>
    </source>
</evidence>
<evidence type="ECO:0000313" key="5">
    <source>
        <dbReference type="EMBL" id="ETO33555.1"/>
    </source>
</evidence>